<evidence type="ECO:0000256" key="1">
    <source>
        <dbReference type="ARBA" id="ARBA00022679"/>
    </source>
</evidence>
<dbReference type="PROSITE" id="PS51186">
    <property type="entry name" value="GNAT"/>
    <property type="match status" value="1"/>
</dbReference>
<keyword evidence="2 4" id="KW-0012">Acyltransferase</keyword>
<dbReference type="EC" id="2.3.-.-" evidence="4"/>
<evidence type="ECO:0000313" key="4">
    <source>
        <dbReference type="EMBL" id="MFC3851349.1"/>
    </source>
</evidence>
<comment type="caution">
    <text evidence="4">The sequence shown here is derived from an EMBL/GenBank/DDBJ whole genome shotgun (WGS) entry which is preliminary data.</text>
</comment>
<dbReference type="CDD" id="cd04301">
    <property type="entry name" value="NAT_SF"/>
    <property type="match status" value="1"/>
</dbReference>
<dbReference type="EMBL" id="JBHRYR010000002">
    <property type="protein sequence ID" value="MFC3851349.1"/>
    <property type="molecule type" value="Genomic_DNA"/>
</dbReference>
<dbReference type="InterPro" id="IPR016181">
    <property type="entry name" value="Acyl_CoA_acyltransferase"/>
</dbReference>
<name>A0ABV7ZSX8_9GAMM</name>
<accession>A0ABV7ZSX8</accession>
<evidence type="ECO:0000313" key="5">
    <source>
        <dbReference type="Proteomes" id="UP001595617"/>
    </source>
</evidence>
<dbReference type="Gene3D" id="3.40.630.30">
    <property type="match status" value="1"/>
</dbReference>
<organism evidence="4 5">
    <name type="scientific">Saccharospirillum mangrovi</name>
    <dbReference type="NCBI Taxonomy" id="2161747"/>
    <lineage>
        <taxon>Bacteria</taxon>
        <taxon>Pseudomonadati</taxon>
        <taxon>Pseudomonadota</taxon>
        <taxon>Gammaproteobacteria</taxon>
        <taxon>Oceanospirillales</taxon>
        <taxon>Saccharospirillaceae</taxon>
        <taxon>Saccharospirillum</taxon>
    </lineage>
</organism>
<dbReference type="Proteomes" id="UP001595617">
    <property type="component" value="Unassembled WGS sequence"/>
</dbReference>
<evidence type="ECO:0000259" key="3">
    <source>
        <dbReference type="PROSITE" id="PS51186"/>
    </source>
</evidence>
<keyword evidence="5" id="KW-1185">Reference proteome</keyword>
<dbReference type="SUPFAM" id="SSF55729">
    <property type="entry name" value="Acyl-CoA N-acyltransferases (Nat)"/>
    <property type="match status" value="1"/>
</dbReference>
<dbReference type="InterPro" id="IPR000182">
    <property type="entry name" value="GNAT_dom"/>
</dbReference>
<evidence type="ECO:0000256" key="2">
    <source>
        <dbReference type="ARBA" id="ARBA00023315"/>
    </source>
</evidence>
<dbReference type="InterPro" id="IPR050832">
    <property type="entry name" value="Bact_Acetyltransf"/>
</dbReference>
<sequence length="171" mass="18011">MSNDIATLRSELPGDAAAIHHLTEQAFAAVAHSDHNEHHIVAALRTAQVLTLSMVAVDQGQLLGHVAISPVTLSSGDAGWYGLGPVSVHPDVQRRGIGSALISCVLSKLQGKGAKGCVVLGDPAYYRRFGFAQSTQLRLPGVPAEYFLVRAFGGEMPVAEVQYHPAFSATA</sequence>
<dbReference type="Pfam" id="PF13508">
    <property type="entry name" value="Acetyltransf_7"/>
    <property type="match status" value="1"/>
</dbReference>
<feature type="domain" description="N-acetyltransferase" evidence="3">
    <location>
        <begin position="6"/>
        <end position="149"/>
    </location>
</feature>
<reference evidence="5" key="1">
    <citation type="journal article" date="2019" name="Int. J. Syst. Evol. Microbiol.">
        <title>The Global Catalogue of Microorganisms (GCM) 10K type strain sequencing project: providing services to taxonomists for standard genome sequencing and annotation.</title>
        <authorList>
            <consortium name="The Broad Institute Genomics Platform"/>
            <consortium name="The Broad Institute Genome Sequencing Center for Infectious Disease"/>
            <person name="Wu L."/>
            <person name="Ma J."/>
        </authorList>
    </citation>
    <scope>NUCLEOTIDE SEQUENCE [LARGE SCALE GENOMIC DNA]</scope>
    <source>
        <strain evidence="5">IBRC 10765</strain>
    </source>
</reference>
<gene>
    <name evidence="4" type="ORF">ACFOOG_00775</name>
</gene>
<dbReference type="PANTHER" id="PTHR43877">
    <property type="entry name" value="AMINOALKYLPHOSPHONATE N-ACETYLTRANSFERASE-RELATED-RELATED"/>
    <property type="match status" value="1"/>
</dbReference>
<keyword evidence="1 4" id="KW-0808">Transferase</keyword>
<protein>
    <submittedName>
        <fullName evidence="4">GNAT family N-acetyltransferase</fullName>
        <ecNumber evidence="4">2.3.-.-</ecNumber>
    </submittedName>
</protein>
<proteinExistence type="predicted"/>
<dbReference type="RefSeq" id="WP_380692491.1">
    <property type="nucleotide sequence ID" value="NZ_JBHRYR010000002.1"/>
</dbReference>
<dbReference type="GO" id="GO:0016746">
    <property type="term" value="F:acyltransferase activity"/>
    <property type="evidence" value="ECO:0007669"/>
    <property type="project" value="UniProtKB-KW"/>
</dbReference>